<dbReference type="OrthoDB" id="5596743at2759"/>
<evidence type="ECO:0000313" key="2">
    <source>
        <dbReference type="Proteomes" id="UP000005446"/>
    </source>
</evidence>
<proteinExistence type="predicted"/>
<organism evidence="1 2">
    <name type="scientific">Glarea lozoyensis (strain ATCC 74030 / MF5533)</name>
    <dbReference type="NCBI Taxonomy" id="1104152"/>
    <lineage>
        <taxon>Eukaryota</taxon>
        <taxon>Fungi</taxon>
        <taxon>Dikarya</taxon>
        <taxon>Ascomycota</taxon>
        <taxon>Pezizomycotina</taxon>
        <taxon>Leotiomycetes</taxon>
        <taxon>Helotiales</taxon>
        <taxon>Helotiaceae</taxon>
        <taxon>Glarea</taxon>
    </lineage>
</organism>
<accession>H0EIX8</accession>
<protein>
    <submittedName>
        <fullName evidence="1">Uncharacterized protein</fullName>
    </submittedName>
</protein>
<dbReference type="HOGENOM" id="CLU_1917260_0_0_1"/>
<dbReference type="AlphaFoldDB" id="H0EIX8"/>
<dbReference type="EMBL" id="AGUE01000051">
    <property type="protein sequence ID" value="EHL01511.1"/>
    <property type="molecule type" value="Genomic_DNA"/>
</dbReference>
<evidence type="ECO:0000313" key="1">
    <source>
        <dbReference type="EMBL" id="EHL01511.1"/>
    </source>
</evidence>
<gene>
    <name evidence="1" type="ORF">M7I_2498</name>
</gene>
<dbReference type="Proteomes" id="UP000005446">
    <property type="component" value="Unassembled WGS sequence"/>
</dbReference>
<name>H0EIX8_GLAL7</name>
<comment type="caution">
    <text evidence="1">The sequence shown here is derived from an EMBL/GenBank/DDBJ whole genome shotgun (WGS) entry which is preliminary data.</text>
</comment>
<reference evidence="1 2" key="1">
    <citation type="journal article" date="2012" name="Eukaryot. Cell">
        <title>Genome sequence of the fungus Glarea lozoyensis: the first genome sequence of a species from the Helotiaceae family.</title>
        <authorList>
            <person name="Youssar L."/>
            <person name="Gruening B.A."/>
            <person name="Erxleben A."/>
            <person name="Guenther S."/>
            <person name="Huettel W."/>
        </authorList>
    </citation>
    <scope>NUCLEOTIDE SEQUENCE [LARGE SCALE GENOMIC DNA]</scope>
    <source>
        <strain evidence="2">ATCC 74030 / MF5533</strain>
    </source>
</reference>
<sequence length="132" mass="14886">MLSPHESKRKPIVLGTRKSNCYSNPCDIDNDNFISNIEPYHLCDADCHYSDQHHFTTVIQYTFPPDRRRAADLGTGGEVPNPSSADMTKIERRQVTVVPSIVPTYASACSGSLRLYNYCSAYSLLGERQLWI</sequence>
<keyword evidence="2" id="KW-1185">Reference proteome</keyword>
<dbReference type="InParanoid" id="H0EIX8"/>